<dbReference type="PANTHER" id="PTHR10030:SF37">
    <property type="entry name" value="ALPHA-L-FUCOSIDASE-RELATED"/>
    <property type="match status" value="1"/>
</dbReference>
<dbReference type="PRINTS" id="PR00741">
    <property type="entry name" value="GLHYDRLASE29"/>
</dbReference>
<sequence>MMLADSKKPKRRRVARFFLGLTAFAVTLVLVFVGGSKIWMWQDDRKAELTTSGPYTADLASLQQHQLPKWFQDAKFGVMLHWGLYSVPGFARKGVPFAELLQKEYEHAMTHNPYAEDYANAMKDPKSPTAAYHREHYGNAPYSDFTKQFEAGLAKWDPERWAAQFKAAGASYIVVTAKYADGYSLWPTQVRNPHAPGFHSKRDLMGELAAAVRKQGLKFGVYYSGGVDWTFQKKTVKTFGDYIYLHYGEDYREYAVAQVRELIKRYQPDILWNDIAWPTGPKRLYALMADYYNTVPEGVVDDRWSTATFGRQVMGLKPLRWGYDQLLKQVFKDPSVSEQPPKDSAHSDFRTPEYADFDTIQDKFWQQDRGIGGSFGYNRTETEADHTKSPELIAELARAGANNGALLLNVGPSGGEGEIVPEQLSRLTDIGAWLRINREAYDGTRPWSQSSAKTTAGDTVTFTTRGNDLYVTVLGRPTGDIVIKDLELRGKATRLGGGSVPLTATAGETTLKAAADGTYAPVFKISQP</sequence>
<dbReference type="Pfam" id="PF01120">
    <property type="entry name" value="Alpha_L_fucos"/>
    <property type="match status" value="1"/>
</dbReference>
<keyword evidence="4" id="KW-0732">Signal</keyword>
<dbReference type="AlphaFoldDB" id="A0A7Y4L4B5"/>
<comment type="caution">
    <text evidence="9">The sequence shown here is derived from an EMBL/GenBank/DDBJ whole genome shotgun (WGS) entry which is preliminary data.</text>
</comment>
<dbReference type="SUPFAM" id="SSF51445">
    <property type="entry name" value="(Trans)glycosidases"/>
    <property type="match status" value="1"/>
</dbReference>
<dbReference type="InterPro" id="IPR016286">
    <property type="entry name" value="FUC_metazoa-typ"/>
</dbReference>
<dbReference type="InterPro" id="IPR013780">
    <property type="entry name" value="Glyco_hydro_b"/>
</dbReference>
<dbReference type="PIRSF" id="PIRSF001092">
    <property type="entry name" value="Alpha-L-fucosidase"/>
    <property type="match status" value="1"/>
</dbReference>
<reference evidence="8 11" key="2">
    <citation type="submission" date="2020-08" db="EMBL/GenBank/DDBJ databases">
        <title>Sequencing the genomes of 1000 actinobacteria strains.</title>
        <authorList>
            <person name="Klenk H.-P."/>
        </authorList>
    </citation>
    <scope>NUCLEOTIDE SEQUENCE [LARGE SCALE GENOMIC DNA]</scope>
    <source>
        <strain evidence="8 11">DSM 15626</strain>
    </source>
</reference>
<dbReference type="EMBL" id="JABJRC010000008">
    <property type="protein sequence ID" value="NOL44123.1"/>
    <property type="molecule type" value="Genomic_DNA"/>
</dbReference>
<reference evidence="9 10" key="1">
    <citation type="submission" date="2020-05" db="EMBL/GenBank/DDBJ databases">
        <title>Genome sequence of Kribbella sandramycini ATCC 39419.</title>
        <authorList>
            <person name="Maclea K.S."/>
            <person name="Fair J.L."/>
        </authorList>
    </citation>
    <scope>NUCLEOTIDE SEQUENCE [LARGE SCALE GENOMIC DNA]</scope>
    <source>
        <strain evidence="9 10">ATCC 39419</strain>
    </source>
</reference>
<dbReference type="Proteomes" id="UP000534306">
    <property type="component" value="Unassembled WGS sequence"/>
</dbReference>
<dbReference type="GO" id="GO:0006004">
    <property type="term" value="P:fucose metabolic process"/>
    <property type="evidence" value="ECO:0007669"/>
    <property type="project" value="InterPro"/>
</dbReference>
<evidence type="ECO:0000256" key="6">
    <source>
        <dbReference type="ARBA" id="ARBA00023295"/>
    </source>
</evidence>
<evidence type="ECO:0000313" key="8">
    <source>
        <dbReference type="EMBL" id="MBB6571472.1"/>
    </source>
</evidence>
<dbReference type="Gene3D" id="3.20.20.80">
    <property type="entry name" value="Glycosidases"/>
    <property type="match status" value="1"/>
</dbReference>
<dbReference type="InterPro" id="IPR017853">
    <property type="entry name" value="GH"/>
</dbReference>
<dbReference type="Gene3D" id="2.60.40.1180">
    <property type="entry name" value="Golgi alpha-mannosidase II"/>
    <property type="match status" value="1"/>
</dbReference>
<dbReference type="GO" id="GO:0005764">
    <property type="term" value="C:lysosome"/>
    <property type="evidence" value="ECO:0007669"/>
    <property type="project" value="TreeGrafter"/>
</dbReference>
<evidence type="ECO:0000256" key="4">
    <source>
        <dbReference type="ARBA" id="ARBA00022729"/>
    </source>
</evidence>
<dbReference type="EMBL" id="JACHKF010000001">
    <property type="protein sequence ID" value="MBB6571472.1"/>
    <property type="molecule type" value="Genomic_DNA"/>
</dbReference>
<evidence type="ECO:0000313" key="10">
    <source>
        <dbReference type="Proteomes" id="UP000534306"/>
    </source>
</evidence>
<feature type="domain" description="Glycoside hydrolase family 29 N-terminal" evidence="7">
    <location>
        <begin position="49"/>
        <end position="439"/>
    </location>
</feature>
<dbReference type="SMART" id="SM00812">
    <property type="entry name" value="Alpha_L_fucos"/>
    <property type="match status" value="1"/>
</dbReference>
<accession>A0A7Y4L4B5</accession>
<evidence type="ECO:0000256" key="3">
    <source>
        <dbReference type="ARBA" id="ARBA00012662"/>
    </source>
</evidence>
<organism evidence="9 10">
    <name type="scientific">Kribbella sandramycini</name>
    <dbReference type="NCBI Taxonomy" id="60450"/>
    <lineage>
        <taxon>Bacteria</taxon>
        <taxon>Bacillati</taxon>
        <taxon>Actinomycetota</taxon>
        <taxon>Actinomycetes</taxon>
        <taxon>Propionibacteriales</taxon>
        <taxon>Kribbellaceae</taxon>
        <taxon>Kribbella</taxon>
    </lineage>
</organism>
<dbReference type="GO" id="GO:0016139">
    <property type="term" value="P:glycoside catabolic process"/>
    <property type="evidence" value="ECO:0007669"/>
    <property type="project" value="TreeGrafter"/>
</dbReference>
<comment type="similarity">
    <text evidence="2">Belongs to the glycosyl hydrolase 29 family.</text>
</comment>
<proteinExistence type="inferred from homology"/>
<protein>
    <recommendedName>
        <fullName evidence="3">alpha-L-fucosidase</fullName>
        <ecNumber evidence="3">3.2.1.51</ecNumber>
    </recommendedName>
</protein>
<dbReference type="InterPro" id="IPR000933">
    <property type="entry name" value="Glyco_hydro_29"/>
</dbReference>
<dbReference type="RefSeq" id="WP_171677383.1">
    <property type="nucleotide sequence ID" value="NZ_BAAAGT010000016.1"/>
</dbReference>
<keyword evidence="5 8" id="KW-0378">Hydrolase</keyword>
<evidence type="ECO:0000256" key="5">
    <source>
        <dbReference type="ARBA" id="ARBA00022801"/>
    </source>
</evidence>
<evidence type="ECO:0000256" key="1">
    <source>
        <dbReference type="ARBA" id="ARBA00004071"/>
    </source>
</evidence>
<keyword evidence="10" id="KW-1185">Reference proteome</keyword>
<comment type="function">
    <text evidence="1">Alpha-L-fucosidase is responsible for hydrolyzing the alpha-1,6-linked fucose joined to the reducing-end N-acetylglucosamine of the carbohydrate moieties of glycoproteins.</text>
</comment>
<evidence type="ECO:0000313" key="9">
    <source>
        <dbReference type="EMBL" id="NOL44123.1"/>
    </source>
</evidence>
<dbReference type="GO" id="GO:0004560">
    <property type="term" value="F:alpha-L-fucosidase activity"/>
    <property type="evidence" value="ECO:0007669"/>
    <property type="project" value="UniProtKB-EC"/>
</dbReference>
<keyword evidence="6 8" id="KW-0326">Glycosidase</keyword>
<evidence type="ECO:0000313" key="11">
    <source>
        <dbReference type="Proteomes" id="UP000553957"/>
    </source>
</evidence>
<dbReference type="EC" id="3.2.1.51" evidence="3"/>
<dbReference type="InterPro" id="IPR057739">
    <property type="entry name" value="Glyco_hydro_29_N"/>
</dbReference>
<gene>
    <name evidence="8" type="ORF">HNR71_007109</name>
    <name evidence="9" type="ORF">HPO96_28135</name>
</gene>
<dbReference type="Proteomes" id="UP000553957">
    <property type="component" value="Unassembled WGS sequence"/>
</dbReference>
<name>A0A7Y4L4B5_9ACTN</name>
<dbReference type="PANTHER" id="PTHR10030">
    <property type="entry name" value="ALPHA-L-FUCOSIDASE"/>
    <property type="match status" value="1"/>
</dbReference>
<evidence type="ECO:0000256" key="2">
    <source>
        <dbReference type="ARBA" id="ARBA00007951"/>
    </source>
</evidence>
<evidence type="ECO:0000259" key="7">
    <source>
        <dbReference type="Pfam" id="PF01120"/>
    </source>
</evidence>